<dbReference type="EMBL" id="BAAALT010000243">
    <property type="protein sequence ID" value="GAA1827905.1"/>
    <property type="molecule type" value="Genomic_DNA"/>
</dbReference>
<organism evidence="2 3">
    <name type="scientific">Luedemannella flava</name>
    <dbReference type="NCBI Taxonomy" id="349316"/>
    <lineage>
        <taxon>Bacteria</taxon>
        <taxon>Bacillati</taxon>
        <taxon>Actinomycetota</taxon>
        <taxon>Actinomycetes</taxon>
        <taxon>Micromonosporales</taxon>
        <taxon>Micromonosporaceae</taxon>
        <taxon>Luedemannella</taxon>
    </lineage>
</organism>
<comment type="caution">
    <text evidence="2">The sequence shown here is derived from an EMBL/GenBank/DDBJ whole genome shotgun (WGS) entry which is preliminary data.</text>
</comment>
<dbReference type="PROSITE" id="PS51186">
    <property type="entry name" value="GNAT"/>
    <property type="match status" value="1"/>
</dbReference>
<evidence type="ECO:0000313" key="3">
    <source>
        <dbReference type="Proteomes" id="UP001500218"/>
    </source>
</evidence>
<evidence type="ECO:0000259" key="1">
    <source>
        <dbReference type="PROSITE" id="PS51186"/>
    </source>
</evidence>
<keyword evidence="3" id="KW-1185">Reference proteome</keyword>
<dbReference type="InterPro" id="IPR013653">
    <property type="entry name" value="GCN5-like_dom"/>
</dbReference>
<reference evidence="3" key="1">
    <citation type="journal article" date="2019" name="Int. J. Syst. Evol. Microbiol.">
        <title>The Global Catalogue of Microorganisms (GCM) 10K type strain sequencing project: providing services to taxonomists for standard genome sequencing and annotation.</title>
        <authorList>
            <consortium name="The Broad Institute Genomics Platform"/>
            <consortium name="The Broad Institute Genome Sequencing Center for Infectious Disease"/>
            <person name="Wu L."/>
            <person name="Ma J."/>
        </authorList>
    </citation>
    <scope>NUCLEOTIDE SEQUENCE [LARGE SCALE GENOMIC DNA]</scope>
    <source>
        <strain evidence="3">JCM 13250</strain>
    </source>
</reference>
<dbReference type="RefSeq" id="WP_344138344.1">
    <property type="nucleotide sequence ID" value="NZ_BAAALT010000243.1"/>
</dbReference>
<protein>
    <recommendedName>
        <fullName evidence="1">N-acetyltransferase domain-containing protein</fullName>
    </recommendedName>
</protein>
<accession>A0ABP4YVQ1</accession>
<dbReference type="SUPFAM" id="SSF55729">
    <property type="entry name" value="Acyl-CoA N-acyltransferases (Nat)"/>
    <property type="match status" value="1"/>
</dbReference>
<evidence type="ECO:0000313" key="2">
    <source>
        <dbReference type="EMBL" id="GAA1827905.1"/>
    </source>
</evidence>
<proteinExistence type="predicted"/>
<sequence length="268" mass="27590">MLERAQTLAGRHAARAAVADIAPDAAVYARLTMGDDDVTAWRVDDALLWSGAGPWGPVVCALGSPSTCLALARAVLDAGAVVRPRWVHLPRTATSDVAAHLTVTAQDDWDFRWVAAAVPAHPAESRVVRLHDADLPAVEALLADAFPSTTTRPGDPRVLGWYGIRSGDALVAVGADRSRGGVGFLAGLTVATDRRGEGLGTALTTAMTRSLGARYGDVGLGVIADNLAASRLYARLGFTATLTRSSVAPACGLPKASSLNGVGHGQAG</sequence>
<dbReference type="Pfam" id="PF08445">
    <property type="entry name" value="FR47"/>
    <property type="match status" value="1"/>
</dbReference>
<dbReference type="InterPro" id="IPR016181">
    <property type="entry name" value="Acyl_CoA_acyltransferase"/>
</dbReference>
<dbReference type="Gene3D" id="3.40.630.30">
    <property type="match status" value="1"/>
</dbReference>
<name>A0ABP4YVQ1_9ACTN</name>
<gene>
    <name evidence="2" type="ORF">GCM10009682_53880</name>
</gene>
<feature type="domain" description="N-acetyltransferase" evidence="1">
    <location>
        <begin position="125"/>
        <end position="260"/>
    </location>
</feature>
<dbReference type="Proteomes" id="UP001500218">
    <property type="component" value="Unassembled WGS sequence"/>
</dbReference>
<dbReference type="InterPro" id="IPR000182">
    <property type="entry name" value="GNAT_dom"/>
</dbReference>